<dbReference type="RefSeq" id="WP_243538508.1">
    <property type="nucleotide sequence ID" value="NZ_CP093442.1"/>
</dbReference>
<name>A0ABY4CEC0_9BACT</name>
<evidence type="ECO:0000259" key="1">
    <source>
        <dbReference type="Pfam" id="PF14417"/>
    </source>
</evidence>
<dbReference type="Pfam" id="PF14417">
    <property type="entry name" value="MEDS"/>
    <property type="match status" value="1"/>
</dbReference>
<evidence type="ECO:0000313" key="2">
    <source>
        <dbReference type="EMBL" id="UOF01888.1"/>
    </source>
</evidence>
<dbReference type="Proteomes" id="UP000830116">
    <property type="component" value="Chromosome"/>
</dbReference>
<feature type="domain" description="MEDS" evidence="1">
    <location>
        <begin position="11"/>
        <end position="175"/>
    </location>
</feature>
<reference evidence="2" key="1">
    <citation type="submission" date="2022-03" db="EMBL/GenBank/DDBJ databases">
        <title>Genome Identification and Characterization of new species Bdellovibrio reynosense LBG001 sp. nov. from a Mexico soil sample.</title>
        <authorList>
            <person name="Camilli A."/>
            <person name="Ajao Y."/>
            <person name="Guo X."/>
        </authorList>
    </citation>
    <scope>NUCLEOTIDE SEQUENCE</scope>
    <source>
        <strain evidence="2">LBG001</strain>
    </source>
</reference>
<proteinExistence type="predicted"/>
<gene>
    <name evidence="2" type="ORF">MNR06_02830</name>
</gene>
<dbReference type="InterPro" id="IPR025847">
    <property type="entry name" value="MEDS_domain"/>
</dbReference>
<dbReference type="EMBL" id="CP093442">
    <property type="protein sequence ID" value="UOF01888.1"/>
    <property type="molecule type" value="Genomic_DNA"/>
</dbReference>
<keyword evidence="3" id="KW-1185">Reference proteome</keyword>
<accession>A0ABY4CEC0</accession>
<sequence>MLKDKNSKKSHFLHLYDRDTQLVKTVTNFIITGLLNGEAVILVATKEHLEAFRSHLNHLGFDTASALERSQLCILDAQETLAKFMVDGMPDKDLFLNHIGSFLDQKIAQFPAVRAYGEMVNVLMKGNNPKATLALEGLWNELSLTRDFSLLCGYHNGAFVSDKGGESLNQVCCSHDHIISADDIENSNEDLQKLLIQQFQYKTMLLQNEVAQRKTTERALRDIENDLLKVTTNAEIQNETLLENLSGALKISLSSILTSVDKLKTTKNDDISLLEIEKSARTLAAISSNLRSLQ</sequence>
<protein>
    <submittedName>
        <fullName evidence="2">MEDS domain-containing protein</fullName>
    </submittedName>
</protein>
<evidence type="ECO:0000313" key="3">
    <source>
        <dbReference type="Proteomes" id="UP000830116"/>
    </source>
</evidence>
<organism evidence="2 3">
    <name type="scientific">Bdellovibrio reynosensis</name>
    <dbReference type="NCBI Taxonomy" id="2835041"/>
    <lineage>
        <taxon>Bacteria</taxon>
        <taxon>Pseudomonadati</taxon>
        <taxon>Bdellovibrionota</taxon>
        <taxon>Bdellovibrionia</taxon>
        <taxon>Bdellovibrionales</taxon>
        <taxon>Pseudobdellovibrionaceae</taxon>
        <taxon>Bdellovibrio</taxon>
    </lineage>
</organism>